<protein>
    <submittedName>
        <fullName evidence="2">Card1-like endonuclease domain-containing protein</fullName>
    </submittedName>
</protein>
<reference evidence="3" key="1">
    <citation type="journal article" date="2019" name="Int. J. Syst. Evol. Microbiol.">
        <title>The Global Catalogue of Microorganisms (GCM) 10K type strain sequencing project: providing services to taxonomists for standard genome sequencing and annotation.</title>
        <authorList>
            <consortium name="The Broad Institute Genomics Platform"/>
            <consortium name="The Broad Institute Genome Sequencing Center for Infectious Disease"/>
            <person name="Wu L."/>
            <person name="Ma J."/>
        </authorList>
    </citation>
    <scope>NUCLEOTIDE SEQUENCE [LARGE SCALE GENOMIC DNA]</scope>
    <source>
        <strain evidence="3">KCTC 42953</strain>
    </source>
</reference>
<evidence type="ECO:0000313" key="3">
    <source>
        <dbReference type="Proteomes" id="UP001595533"/>
    </source>
</evidence>
<dbReference type="EMBL" id="JBHRTS010000003">
    <property type="protein sequence ID" value="MFC3193762.1"/>
    <property type="molecule type" value="Genomic_DNA"/>
</dbReference>
<accession>A0ABV7J9I5</accession>
<feature type="domain" description="Card1 endonuclease" evidence="1">
    <location>
        <begin position="230"/>
        <end position="368"/>
    </location>
</feature>
<dbReference type="RefSeq" id="WP_157892825.1">
    <property type="nucleotide sequence ID" value="NZ_JBHRTS010000003.1"/>
</dbReference>
<dbReference type="InterPro" id="IPR015093">
    <property type="entry name" value="Card1_endonucl_dom"/>
</dbReference>
<sequence length="373" mass="42876">MRIHLAIYHPKHAGILSAALTLKAEKIILLHRSEDEIAGIRSVIQSRGMQCEVQEVTFDTQLVREQFASIIEQYQSSELVFNASSGYQKLNLLGFEQFSNYGYPVFLVDKFTDELHWLNTRSTNSDIHLDHQLKIHECLKSFNTMVLEQGHSTPEPAASRQLTQWIIDHIGEYDQAIGSLNYMAMMANNSHSYELSNQEMKKHKLAHLLEHFRDAGKLTLRGRKLKFNDDNARFYCNGGWLENHVFALLYGIRGKRSHITDIARGLQIVRHNGRVKNELDVVAMSHNRLHIIECKTRRFSKSKAETTSASSAIYRLDTIKSITGGLSGRAMLISYQPLNKYLLSRAKDLGIYCCSHMQLKQLDRHLYHFFDNP</sequence>
<dbReference type="SUPFAM" id="SSF52980">
    <property type="entry name" value="Restriction endonuclease-like"/>
    <property type="match status" value="1"/>
</dbReference>
<dbReference type="Gene3D" id="3.40.1350.10">
    <property type="match status" value="1"/>
</dbReference>
<evidence type="ECO:0000259" key="1">
    <source>
        <dbReference type="Pfam" id="PF09002"/>
    </source>
</evidence>
<comment type="caution">
    <text evidence="2">The sequence shown here is derived from an EMBL/GenBank/DDBJ whole genome shotgun (WGS) entry which is preliminary data.</text>
</comment>
<dbReference type="InterPro" id="IPR011335">
    <property type="entry name" value="Restrct_endonuc-II-like"/>
</dbReference>
<dbReference type="Gene3D" id="1.10.10.680">
    <property type="entry name" value="Hypothetical protein VC1899 (Restriction endonuclease-like)"/>
    <property type="match status" value="1"/>
</dbReference>
<dbReference type="CDD" id="cd22364">
    <property type="entry name" value="VC1899-like"/>
    <property type="match status" value="1"/>
</dbReference>
<gene>
    <name evidence="2" type="ORF">ACFODZ_05875</name>
</gene>
<dbReference type="InterPro" id="IPR011856">
    <property type="entry name" value="tRNA_endonuc-like_dom_sf"/>
</dbReference>
<dbReference type="Pfam" id="PF09002">
    <property type="entry name" value="Card1_endonuc"/>
    <property type="match status" value="1"/>
</dbReference>
<organism evidence="2 3">
    <name type="scientific">Marinicella sediminis</name>
    <dbReference type="NCBI Taxonomy" id="1792834"/>
    <lineage>
        <taxon>Bacteria</taxon>
        <taxon>Pseudomonadati</taxon>
        <taxon>Pseudomonadota</taxon>
        <taxon>Gammaproteobacteria</taxon>
        <taxon>Lysobacterales</taxon>
        <taxon>Marinicellaceae</taxon>
        <taxon>Marinicella</taxon>
    </lineage>
</organism>
<name>A0ABV7J9I5_9GAMM</name>
<keyword evidence="3" id="KW-1185">Reference proteome</keyword>
<evidence type="ECO:0000313" key="2">
    <source>
        <dbReference type="EMBL" id="MFC3193762.1"/>
    </source>
</evidence>
<dbReference type="Gene3D" id="3.40.50.10770">
    <property type="entry name" value="Hypothetical protein VC1899 like domain (Restriction endonuclease-like)"/>
    <property type="match status" value="1"/>
</dbReference>
<dbReference type="Proteomes" id="UP001595533">
    <property type="component" value="Unassembled WGS sequence"/>
</dbReference>
<proteinExistence type="predicted"/>